<dbReference type="Proteomes" id="UP000007129">
    <property type="component" value="Unassembled WGS sequence"/>
</dbReference>
<keyword evidence="4" id="KW-0804">Transcription</keyword>
<dbReference type="STRING" id="1126212.K2RUB8"/>
<dbReference type="CDD" id="cd12148">
    <property type="entry name" value="fungal_TF_MHR"/>
    <property type="match status" value="1"/>
</dbReference>
<dbReference type="eggNOG" id="ENOG502SN12">
    <property type="taxonomic scope" value="Eukaryota"/>
</dbReference>
<dbReference type="PANTHER" id="PTHR31845:SF10">
    <property type="entry name" value="ZN(II)2CYS6 TRANSCRIPTION FACTOR (EUROFUNG)"/>
    <property type="match status" value="1"/>
</dbReference>
<dbReference type="AlphaFoldDB" id="K2RUB8"/>
<gene>
    <name evidence="7" type="ORF">MPH_04399</name>
</gene>
<protein>
    <recommendedName>
        <fullName evidence="9">Transcription factor fungi</fullName>
    </recommendedName>
</protein>
<evidence type="ECO:0000256" key="4">
    <source>
        <dbReference type="ARBA" id="ARBA00023163"/>
    </source>
</evidence>
<evidence type="ECO:0000256" key="6">
    <source>
        <dbReference type="SAM" id="MobiDB-lite"/>
    </source>
</evidence>
<dbReference type="InterPro" id="IPR051089">
    <property type="entry name" value="prtT"/>
</dbReference>
<dbReference type="GO" id="GO:0000976">
    <property type="term" value="F:transcription cis-regulatory region binding"/>
    <property type="evidence" value="ECO:0007669"/>
    <property type="project" value="TreeGrafter"/>
</dbReference>
<name>K2RUB8_MACPH</name>
<keyword evidence="3" id="KW-0238">DNA-binding</keyword>
<dbReference type="PANTHER" id="PTHR31845">
    <property type="entry name" value="FINGER DOMAIN PROTEIN, PUTATIVE-RELATED"/>
    <property type="match status" value="1"/>
</dbReference>
<feature type="region of interest" description="Disordered" evidence="6">
    <location>
        <begin position="389"/>
        <end position="441"/>
    </location>
</feature>
<dbReference type="InParanoid" id="K2RUB8"/>
<keyword evidence="5" id="KW-0539">Nucleus</keyword>
<evidence type="ECO:0000256" key="2">
    <source>
        <dbReference type="ARBA" id="ARBA00023015"/>
    </source>
</evidence>
<organism evidence="7 8">
    <name type="scientific">Macrophomina phaseolina (strain MS6)</name>
    <name type="common">Charcoal rot fungus</name>
    <dbReference type="NCBI Taxonomy" id="1126212"/>
    <lineage>
        <taxon>Eukaryota</taxon>
        <taxon>Fungi</taxon>
        <taxon>Dikarya</taxon>
        <taxon>Ascomycota</taxon>
        <taxon>Pezizomycotina</taxon>
        <taxon>Dothideomycetes</taxon>
        <taxon>Dothideomycetes incertae sedis</taxon>
        <taxon>Botryosphaeriales</taxon>
        <taxon>Botryosphaeriaceae</taxon>
        <taxon>Macrophomina</taxon>
    </lineage>
</organism>
<evidence type="ECO:0000313" key="8">
    <source>
        <dbReference type="Proteomes" id="UP000007129"/>
    </source>
</evidence>
<accession>K2RUB8</accession>
<keyword evidence="2" id="KW-0805">Transcription regulation</keyword>
<dbReference type="HOGENOM" id="CLU_026655_0_0_1"/>
<evidence type="ECO:0000256" key="5">
    <source>
        <dbReference type="ARBA" id="ARBA00023242"/>
    </source>
</evidence>
<dbReference type="GO" id="GO:0005634">
    <property type="term" value="C:nucleus"/>
    <property type="evidence" value="ECO:0007669"/>
    <property type="project" value="UniProtKB-SubCell"/>
</dbReference>
<comment type="subcellular location">
    <subcellularLocation>
        <location evidence="1">Nucleus</location>
    </subcellularLocation>
</comment>
<dbReference type="OrthoDB" id="5226580at2759"/>
<dbReference type="VEuPathDB" id="FungiDB:MPH_04399"/>
<dbReference type="EMBL" id="AHHD01000208">
    <property type="protein sequence ID" value="EKG18398.1"/>
    <property type="molecule type" value="Genomic_DNA"/>
</dbReference>
<sequence>MAKYFPFVVIPPDVTVTTLRDTKPFLFKAIVVVASVQDLARQRAMGFALMSELTTKLFIQGQRSVDLLQGILVWLAWYHVHFFVNPQTTNLLQLAVGLVIDLGLKRTARAYRQERLENAIARSAHGEHANSELRTSEQRRALLGCFYLTTIVSQWAKRFDSLRYNAQLSDACRNLEEAQEYPSDRFLVYLVRLQNIVQRIERKVSVNDFTADTMIPLAMFVNALHSELKDFKNSIPADVAENSMIWMHYYSAEVYLYEISLSPLPNTAQYGDFTYRRLEMLNSCMQAAKSFMRLCHEFPTASYINMSFMQFSQLTSTIIALSKLTRLECPGWDREYAQAFIDFGGLMLKTAVLYEEARAVAEVPVADNPILTFFARKLRFIKAWNDAKMKGSDPGPEQFENQRSSEDKGGGGGSGGATDDSARAPGMTQAPEAAAKEPLNGRLHVNVTMGGEPMQLEDISQESIFDQLDPSFWHEWAAGDLTMWDADSLQQTCYNFDGMGGSYS</sequence>
<dbReference type="GO" id="GO:0000981">
    <property type="term" value="F:DNA-binding transcription factor activity, RNA polymerase II-specific"/>
    <property type="evidence" value="ECO:0007669"/>
    <property type="project" value="TreeGrafter"/>
</dbReference>
<evidence type="ECO:0000313" key="7">
    <source>
        <dbReference type="EMBL" id="EKG18398.1"/>
    </source>
</evidence>
<evidence type="ECO:0000256" key="3">
    <source>
        <dbReference type="ARBA" id="ARBA00023125"/>
    </source>
</evidence>
<evidence type="ECO:0000256" key="1">
    <source>
        <dbReference type="ARBA" id="ARBA00004123"/>
    </source>
</evidence>
<evidence type="ECO:0008006" key="9">
    <source>
        <dbReference type="Google" id="ProtNLM"/>
    </source>
</evidence>
<comment type="caution">
    <text evidence="7">The sequence shown here is derived from an EMBL/GenBank/DDBJ whole genome shotgun (WGS) entry which is preliminary data.</text>
</comment>
<proteinExistence type="predicted"/>
<reference evidence="7 8" key="1">
    <citation type="journal article" date="2012" name="BMC Genomics">
        <title>Tools to kill: Genome of one of the most destructive plant pathogenic fungi Macrophomina phaseolina.</title>
        <authorList>
            <person name="Islam M.S."/>
            <person name="Haque M.S."/>
            <person name="Islam M.M."/>
            <person name="Emdad E.M."/>
            <person name="Halim A."/>
            <person name="Hossen Q.M.M."/>
            <person name="Hossain M.Z."/>
            <person name="Ahmed B."/>
            <person name="Rahim S."/>
            <person name="Rahman M.S."/>
            <person name="Alam M.M."/>
            <person name="Hou S."/>
            <person name="Wan X."/>
            <person name="Saito J.A."/>
            <person name="Alam M."/>
        </authorList>
    </citation>
    <scope>NUCLEOTIDE SEQUENCE [LARGE SCALE GENOMIC DNA]</scope>
    <source>
        <strain evidence="7 8">MS6</strain>
    </source>
</reference>